<evidence type="ECO:0000313" key="3">
    <source>
        <dbReference type="Proteomes" id="UP000053096"/>
    </source>
</evidence>
<dbReference type="EMBL" id="CYTV01000002">
    <property type="protein sequence ID" value="CUI56739.1"/>
    <property type="molecule type" value="Genomic_DNA"/>
</dbReference>
<name>A0A0J6C8R7_9BORD</name>
<dbReference type="Proteomes" id="UP000053096">
    <property type="component" value="Unassembled WGS sequence"/>
</dbReference>
<keyword evidence="4" id="KW-1185">Reference proteome</keyword>
<dbReference type="KEGG" id="bpdz:BBN53_06515"/>
<proteinExistence type="predicted"/>
<dbReference type="InterPro" id="IPR045372">
    <property type="entry name" value="YidB"/>
</dbReference>
<dbReference type="EMBL" id="CP016440">
    <property type="protein sequence ID" value="ANY15583.1"/>
    <property type="molecule type" value="Genomic_DNA"/>
</dbReference>
<dbReference type="InterPro" id="IPR027405">
    <property type="entry name" value="YidB-like"/>
</dbReference>
<reference evidence="2 3" key="1">
    <citation type="submission" date="2015-09" db="EMBL/GenBank/DDBJ databases">
        <authorList>
            <person name="Jackson K.R."/>
            <person name="Lunt B.L."/>
            <person name="Fisher J.N.B."/>
            <person name="Gardner A.V."/>
            <person name="Bailey M.E."/>
            <person name="Deus L.M."/>
            <person name="Earl A.S."/>
            <person name="Gibby P.D."/>
            <person name="Hartmann K.A."/>
            <person name="Liu J.E."/>
            <person name="Manci A.M."/>
            <person name="Nielsen D.A."/>
            <person name="Solomon M.B."/>
            <person name="Breakwell D.P."/>
            <person name="Burnett S.H."/>
            <person name="Grose J.H."/>
        </authorList>
    </citation>
    <scope>NUCLEOTIDE SEQUENCE [LARGE SCALE GENOMIC DNA]</scope>
    <source>
        <strain evidence="2 3">2789STDY5608636</strain>
    </source>
</reference>
<organism evidence="2 3">
    <name type="scientific">Bordetella pseudohinzii</name>
    <dbReference type="NCBI Taxonomy" id="1331258"/>
    <lineage>
        <taxon>Bacteria</taxon>
        <taxon>Pseudomonadati</taxon>
        <taxon>Pseudomonadota</taxon>
        <taxon>Betaproteobacteria</taxon>
        <taxon>Burkholderiales</taxon>
        <taxon>Alcaligenaceae</taxon>
        <taxon>Bordetella</taxon>
    </lineage>
</organism>
<dbReference type="Gene3D" id="1.10.10.690">
    <property type="entry name" value="YidB-like"/>
    <property type="match status" value="1"/>
</dbReference>
<dbReference type="AlphaFoldDB" id="A0A0J6C8R7"/>
<accession>A0A0M7DQH6</accession>
<dbReference type="Pfam" id="PF20159">
    <property type="entry name" value="YidB"/>
    <property type="match status" value="1"/>
</dbReference>
<dbReference type="SUPFAM" id="SSF140804">
    <property type="entry name" value="YidB-like"/>
    <property type="match status" value="1"/>
</dbReference>
<protein>
    <submittedName>
        <fullName evidence="2">Uncharacterized protein conserved in bacteria</fullName>
    </submittedName>
</protein>
<evidence type="ECO:0000313" key="2">
    <source>
        <dbReference type="EMBL" id="CUI56739.1"/>
    </source>
</evidence>
<reference evidence="1 4" key="2">
    <citation type="submission" date="2016-07" db="EMBL/GenBank/DDBJ databases">
        <title>Complete genome sequences of Bordetella pseudohinzii.</title>
        <authorList>
            <person name="Spilker T."/>
            <person name="Darrah R."/>
            <person name="LiPuma J.J."/>
        </authorList>
    </citation>
    <scope>NUCLEOTIDE SEQUENCE [LARGE SCALE GENOMIC DNA]</scope>
    <source>
        <strain evidence="1 4">HI4681</strain>
    </source>
</reference>
<gene>
    <name evidence="1" type="ORF">BBN53_06515</name>
    <name evidence="2" type="ORF">ERS370011_01202</name>
</gene>
<sequence length="142" mass="14053">MSLLDTLSSLAGGDDNNRGGAASLVPALIEMVGKYPGGLSGLLQQLQQGGLGAIVASWLGSGPNQSVSPDQLGSALGPGMVNDLAERTGQDHNAVLEGLSAILPKLVDQASPQGSIEPDQGLDASKLLGSLAGLLGGRGQTG</sequence>
<dbReference type="Proteomes" id="UP000092950">
    <property type="component" value="Chromosome"/>
</dbReference>
<dbReference type="RefSeq" id="WP_043212826.1">
    <property type="nucleotide sequence ID" value="NZ_CP016440.1"/>
</dbReference>
<evidence type="ECO:0000313" key="1">
    <source>
        <dbReference type="EMBL" id="ANY15583.1"/>
    </source>
</evidence>
<dbReference type="OrthoDB" id="9795283at2"/>
<evidence type="ECO:0000313" key="4">
    <source>
        <dbReference type="Proteomes" id="UP000092950"/>
    </source>
</evidence>
<accession>A0A0J6C8R7</accession>